<organism evidence="1 2">
    <name type="scientific">Smallanthus sonchifolius</name>
    <dbReference type="NCBI Taxonomy" id="185202"/>
    <lineage>
        <taxon>Eukaryota</taxon>
        <taxon>Viridiplantae</taxon>
        <taxon>Streptophyta</taxon>
        <taxon>Embryophyta</taxon>
        <taxon>Tracheophyta</taxon>
        <taxon>Spermatophyta</taxon>
        <taxon>Magnoliopsida</taxon>
        <taxon>eudicotyledons</taxon>
        <taxon>Gunneridae</taxon>
        <taxon>Pentapetalae</taxon>
        <taxon>asterids</taxon>
        <taxon>campanulids</taxon>
        <taxon>Asterales</taxon>
        <taxon>Asteraceae</taxon>
        <taxon>Asteroideae</taxon>
        <taxon>Heliantheae alliance</taxon>
        <taxon>Millerieae</taxon>
        <taxon>Smallanthus</taxon>
    </lineage>
</organism>
<accession>A0ACB8YFH1</accession>
<protein>
    <submittedName>
        <fullName evidence="1">Uncharacterized protein</fullName>
    </submittedName>
</protein>
<reference evidence="1 2" key="2">
    <citation type="journal article" date="2022" name="Mol. Ecol. Resour.">
        <title>The genomes of chicory, endive, great burdock and yacon provide insights into Asteraceae paleo-polyploidization history and plant inulin production.</title>
        <authorList>
            <person name="Fan W."/>
            <person name="Wang S."/>
            <person name="Wang H."/>
            <person name="Wang A."/>
            <person name="Jiang F."/>
            <person name="Liu H."/>
            <person name="Zhao H."/>
            <person name="Xu D."/>
            <person name="Zhang Y."/>
        </authorList>
    </citation>
    <scope>NUCLEOTIDE SEQUENCE [LARGE SCALE GENOMIC DNA]</scope>
    <source>
        <strain evidence="2">cv. Yunnan</strain>
        <tissue evidence="1">Leaves</tissue>
    </source>
</reference>
<name>A0ACB8YFH1_9ASTR</name>
<gene>
    <name evidence="1" type="ORF">L1987_84490</name>
</gene>
<comment type="caution">
    <text evidence="1">The sequence shown here is derived from an EMBL/GenBank/DDBJ whole genome shotgun (WGS) entry which is preliminary data.</text>
</comment>
<sequence length="191" mass="20717">MKQFFHSRSSGSHTAAAMARVVPRCEGQGSSDLSGFDRPVNMEVEQPLVDGVNEPPCMGKENDAIINATPNNEIINNSNKELTKSQFHFESGNAGDSLTHNRNPNPNVRETQLPDLNNSLGGISSEALVDGTQPHSSACVDRSNGKNGDTMISEEIEATKRIGKELGVNLENMDDLERKVIEGERVTSVIQ</sequence>
<dbReference type="Proteomes" id="UP001056120">
    <property type="component" value="Linkage Group LG28"/>
</dbReference>
<dbReference type="EMBL" id="CM042045">
    <property type="protein sequence ID" value="KAI3683973.1"/>
    <property type="molecule type" value="Genomic_DNA"/>
</dbReference>
<proteinExistence type="predicted"/>
<evidence type="ECO:0000313" key="1">
    <source>
        <dbReference type="EMBL" id="KAI3683973.1"/>
    </source>
</evidence>
<keyword evidence="2" id="KW-1185">Reference proteome</keyword>
<evidence type="ECO:0000313" key="2">
    <source>
        <dbReference type="Proteomes" id="UP001056120"/>
    </source>
</evidence>
<reference evidence="2" key="1">
    <citation type="journal article" date="2022" name="Mol. Ecol. Resour.">
        <title>The genomes of chicory, endive, great burdock and yacon provide insights into Asteraceae palaeo-polyploidization history and plant inulin production.</title>
        <authorList>
            <person name="Fan W."/>
            <person name="Wang S."/>
            <person name="Wang H."/>
            <person name="Wang A."/>
            <person name="Jiang F."/>
            <person name="Liu H."/>
            <person name="Zhao H."/>
            <person name="Xu D."/>
            <person name="Zhang Y."/>
        </authorList>
    </citation>
    <scope>NUCLEOTIDE SEQUENCE [LARGE SCALE GENOMIC DNA]</scope>
    <source>
        <strain evidence="2">cv. Yunnan</strain>
    </source>
</reference>